<proteinExistence type="predicted"/>
<protein>
    <submittedName>
        <fullName evidence="2">Uncharacterized protein</fullName>
    </submittedName>
</protein>
<dbReference type="Proteomes" id="UP000192247">
    <property type="component" value="Unassembled WGS sequence"/>
</dbReference>
<dbReference type="InParanoid" id="A0A1V9X4T9"/>
<dbReference type="AlphaFoldDB" id="A0A1V9X4T9"/>
<reference evidence="2 3" key="1">
    <citation type="journal article" date="2017" name="Gigascience">
        <title>Draft genome of the honey bee ectoparasitic mite, Tropilaelaps mercedesae, is shaped by the parasitic life history.</title>
        <authorList>
            <person name="Dong X."/>
            <person name="Armstrong S.D."/>
            <person name="Xia D."/>
            <person name="Makepeace B.L."/>
            <person name="Darby A.C."/>
            <person name="Kadowaki T."/>
        </authorList>
    </citation>
    <scope>NUCLEOTIDE SEQUENCE [LARGE SCALE GENOMIC DNA]</scope>
    <source>
        <strain evidence="2">Wuxi-XJTLU</strain>
    </source>
</reference>
<comment type="caution">
    <text evidence="2">The sequence shown here is derived from an EMBL/GenBank/DDBJ whole genome shotgun (WGS) entry which is preliminary data.</text>
</comment>
<feature type="compositionally biased region" description="Basic and acidic residues" evidence="1">
    <location>
        <begin position="1"/>
        <end position="14"/>
    </location>
</feature>
<feature type="region of interest" description="Disordered" evidence="1">
    <location>
        <begin position="1"/>
        <end position="55"/>
    </location>
</feature>
<evidence type="ECO:0000313" key="3">
    <source>
        <dbReference type="Proteomes" id="UP000192247"/>
    </source>
</evidence>
<name>A0A1V9X4T9_9ACAR</name>
<organism evidence="2 3">
    <name type="scientific">Tropilaelaps mercedesae</name>
    <dbReference type="NCBI Taxonomy" id="418985"/>
    <lineage>
        <taxon>Eukaryota</taxon>
        <taxon>Metazoa</taxon>
        <taxon>Ecdysozoa</taxon>
        <taxon>Arthropoda</taxon>
        <taxon>Chelicerata</taxon>
        <taxon>Arachnida</taxon>
        <taxon>Acari</taxon>
        <taxon>Parasitiformes</taxon>
        <taxon>Mesostigmata</taxon>
        <taxon>Gamasina</taxon>
        <taxon>Dermanyssoidea</taxon>
        <taxon>Laelapidae</taxon>
        <taxon>Tropilaelaps</taxon>
    </lineage>
</organism>
<sequence>MRDSSRDTHAEVNKDNQLPGYGCRGKRRSSEEVGNPRAQPYHSIKSKRHSVQRTRLVARVLRVGRP</sequence>
<evidence type="ECO:0000256" key="1">
    <source>
        <dbReference type="SAM" id="MobiDB-lite"/>
    </source>
</evidence>
<dbReference type="EMBL" id="MNPL01024923">
    <property type="protein sequence ID" value="OQR68391.1"/>
    <property type="molecule type" value="Genomic_DNA"/>
</dbReference>
<accession>A0A1V9X4T9</accession>
<gene>
    <name evidence="2" type="ORF">BIW11_12942</name>
</gene>
<keyword evidence="3" id="KW-1185">Reference proteome</keyword>
<evidence type="ECO:0000313" key="2">
    <source>
        <dbReference type="EMBL" id="OQR68391.1"/>
    </source>
</evidence>